<dbReference type="InterPro" id="IPR019080">
    <property type="entry name" value="YqaJ_viral_recombinase"/>
</dbReference>
<dbReference type="InterPro" id="IPR011335">
    <property type="entry name" value="Restrct_endonuc-II-like"/>
</dbReference>
<dbReference type="GO" id="GO:0006281">
    <property type="term" value="P:DNA repair"/>
    <property type="evidence" value="ECO:0007669"/>
    <property type="project" value="UniProtKB-ARBA"/>
</dbReference>
<proteinExistence type="predicted"/>
<protein>
    <recommendedName>
        <fullName evidence="1">YqaJ viral recombinase domain-containing protein</fullName>
    </recommendedName>
</protein>
<dbReference type="VEuPathDB" id="VectorBase:HLOH_044172"/>
<dbReference type="PANTHER" id="PTHR47526">
    <property type="entry name" value="ATP-DEPENDENT DNA HELICASE"/>
    <property type="match status" value="1"/>
</dbReference>
<evidence type="ECO:0000313" key="3">
    <source>
        <dbReference type="Proteomes" id="UP000821853"/>
    </source>
</evidence>
<dbReference type="PANTHER" id="PTHR47526:SF3">
    <property type="entry name" value="PHD-TYPE DOMAIN-CONTAINING PROTEIN"/>
    <property type="match status" value="1"/>
</dbReference>
<dbReference type="InterPro" id="IPR011604">
    <property type="entry name" value="PDDEXK-like_dom_sf"/>
</dbReference>
<feature type="domain" description="YqaJ viral recombinase" evidence="1">
    <location>
        <begin position="7"/>
        <end position="122"/>
    </location>
</feature>
<name>A0A9J6GXZ5_HAELO</name>
<dbReference type="AlphaFoldDB" id="A0A9J6GXZ5"/>
<keyword evidence="3" id="KW-1185">Reference proteome</keyword>
<dbReference type="Pfam" id="PF09588">
    <property type="entry name" value="YqaJ"/>
    <property type="match status" value="1"/>
</dbReference>
<dbReference type="SUPFAM" id="SSF52980">
    <property type="entry name" value="Restriction endonuclease-like"/>
    <property type="match status" value="1"/>
</dbReference>
<dbReference type="Proteomes" id="UP000821853">
    <property type="component" value="Chromosome 8"/>
</dbReference>
<organism evidence="2 3">
    <name type="scientific">Haemaphysalis longicornis</name>
    <name type="common">Bush tick</name>
    <dbReference type="NCBI Taxonomy" id="44386"/>
    <lineage>
        <taxon>Eukaryota</taxon>
        <taxon>Metazoa</taxon>
        <taxon>Ecdysozoa</taxon>
        <taxon>Arthropoda</taxon>
        <taxon>Chelicerata</taxon>
        <taxon>Arachnida</taxon>
        <taxon>Acari</taxon>
        <taxon>Parasitiformes</taxon>
        <taxon>Ixodida</taxon>
        <taxon>Ixodoidea</taxon>
        <taxon>Ixodidae</taxon>
        <taxon>Haemaphysalinae</taxon>
        <taxon>Haemaphysalis</taxon>
    </lineage>
</organism>
<reference evidence="2 3" key="1">
    <citation type="journal article" date="2020" name="Cell">
        <title>Large-Scale Comparative Analyses of Tick Genomes Elucidate Their Genetic Diversity and Vector Capacities.</title>
        <authorList>
            <consortium name="Tick Genome and Microbiome Consortium (TIGMIC)"/>
            <person name="Jia N."/>
            <person name="Wang J."/>
            <person name="Shi W."/>
            <person name="Du L."/>
            <person name="Sun Y."/>
            <person name="Zhan W."/>
            <person name="Jiang J.F."/>
            <person name="Wang Q."/>
            <person name="Zhang B."/>
            <person name="Ji P."/>
            <person name="Bell-Sakyi L."/>
            <person name="Cui X.M."/>
            <person name="Yuan T.T."/>
            <person name="Jiang B.G."/>
            <person name="Yang W.F."/>
            <person name="Lam T.T."/>
            <person name="Chang Q.C."/>
            <person name="Ding S.J."/>
            <person name="Wang X.J."/>
            <person name="Zhu J.G."/>
            <person name="Ruan X.D."/>
            <person name="Zhao L."/>
            <person name="Wei J.T."/>
            <person name="Ye R.Z."/>
            <person name="Que T.C."/>
            <person name="Du C.H."/>
            <person name="Zhou Y.H."/>
            <person name="Cheng J.X."/>
            <person name="Dai P.F."/>
            <person name="Guo W.B."/>
            <person name="Han X.H."/>
            <person name="Huang E.J."/>
            <person name="Li L.F."/>
            <person name="Wei W."/>
            <person name="Gao Y.C."/>
            <person name="Liu J.Z."/>
            <person name="Shao H.Z."/>
            <person name="Wang X."/>
            <person name="Wang C.C."/>
            <person name="Yang T.C."/>
            <person name="Huo Q.B."/>
            <person name="Li W."/>
            <person name="Chen H.Y."/>
            <person name="Chen S.E."/>
            <person name="Zhou L.G."/>
            <person name="Ni X.B."/>
            <person name="Tian J.H."/>
            <person name="Sheng Y."/>
            <person name="Liu T."/>
            <person name="Pan Y.S."/>
            <person name="Xia L.Y."/>
            <person name="Li J."/>
            <person name="Zhao F."/>
            <person name="Cao W.C."/>
        </authorList>
    </citation>
    <scope>NUCLEOTIDE SEQUENCE [LARGE SCALE GENOMIC DNA]</scope>
    <source>
        <strain evidence="2">HaeL-2018</strain>
    </source>
</reference>
<comment type="caution">
    <text evidence="2">The sequence shown here is derived from an EMBL/GenBank/DDBJ whole genome shotgun (WGS) entry which is preliminary data.</text>
</comment>
<gene>
    <name evidence="2" type="ORF">HPB48_004257</name>
</gene>
<dbReference type="EMBL" id="JABSTR010000010">
    <property type="protein sequence ID" value="KAH9379544.1"/>
    <property type="molecule type" value="Genomic_DNA"/>
</dbReference>
<evidence type="ECO:0000259" key="1">
    <source>
        <dbReference type="Pfam" id="PF09588"/>
    </source>
</evidence>
<sequence>MPHADKPSTPPMKYGRETEAEALLKYKSLSEKQHEDVTFKEAGLFVRTEHVYLGATPDLLVECSCCGAGVVEVKCPWKVKDGQLSDLLSDKNGCVTEVDGELELKKTHRYYYQVQLQMFVCKKKLR</sequence>
<evidence type="ECO:0000313" key="2">
    <source>
        <dbReference type="EMBL" id="KAH9379544.1"/>
    </source>
</evidence>
<dbReference type="Gene3D" id="3.90.320.10">
    <property type="match status" value="1"/>
</dbReference>
<dbReference type="CDD" id="cd22343">
    <property type="entry name" value="PDDEXK_lambda_exonuclease-like"/>
    <property type="match status" value="1"/>
</dbReference>
<dbReference type="OrthoDB" id="6155932at2759"/>
<dbReference type="OMA" id="WGINHEN"/>
<accession>A0A9J6GXZ5</accession>